<dbReference type="InterPro" id="IPR003838">
    <property type="entry name" value="ABC3_permease_C"/>
</dbReference>
<feature type="transmembrane region" description="Helical" evidence="6">
    <location>
        <begin position="460"/>
        <end position="482"/>
    </location>
</feature>
<gene>
    <name evidence="8" type="ORF">VEZ01S_23_00360</name>
</gene>
<dbReference type="AlphaFoldDB" id="U3CFS4"/>
<evidence type="ECO:0000256" key="5">
    <source>
        <dbReference type="ARBA" id="ARBA00023136"/>
    </source>
</evidence>
<proteinExistence type="predicted"/>
<dbReference type="InterPro" id="IPR038766">
    <property type="entry name" value="Membrane_comp_ABC_pdt"/>
</dbReference>
<feature type="transmembrane region" description="Helical" evidence="6">
    <location>
        <begin position="783"/>
        <end position="803"/>
    </location>
</feature>
<evidence type="ECO:0000313" key="9">
    <source>
        <dbReference type="Proteomes" id="UP000016562"/>
    </source>
</evidence>
<feature type="domain" description="ABC3 transporter permease C-terminal" evidence="7">
    <location>
        <begin position="697"/>
        <end position="797"/>
    </location>
</feature>
<accession>U3CFS4</accession>
<feature type="domain" description="ABC3 transporter permease C-terminal" evidence="7">
    <location>
        <begin position="263"/>
        <end position="372"/>
    </location>
</feature>
<keyword evidence="9" id="KW-1185">Reference proteome</keyword>
<keyword evidence="5 6" id="KW-0472">Membrane</keyword>
<dbReference type="RefSeq" id="WP_021713792.1">
    <property type="nucleotide sequence ID" value="NZ_BATM01000023.1"/>
</dbReference>
<feature type="transmembrane region" description="Helical" evidence="6">
    <location>
        <begin position="33"/>
        <end position="54"/>
    </location>
</feature>
<evidence type="ECO:0000259" key="7">
    <source>
        <dbReference type="Pfam" id="PF02687"/>
    </source>
</evidence>
<keyword evidence="3 6" id="KW-0812">Transmembrane</keyword>
<dbReference type="EMBL" id="BATM01000023">
    <property type="protein sequence ID" value="GAD80084.1"/>
    <property type="molecule type" value="Genomic_DNA"/>
</dbReference>
<evidence type="ECO:0000313" key="8">
    <source>
        <dbReference type="EMBL" id="GAD80084.1"/>
    </source>
</evidence>
<feature type="transmembrane region" description="Helical" evidence="6">
    <location>
        <begin position="258"/>
        <end position="284"/>
    </location>
</feature>
<name>U3CFS4_9VIBR</name>
<keyword evidence="2" id="KW-1003">Cell membrane</keyword>
<dbReference type="eggNOG" id="COG3127">
    <property type="taxonomic scope" value="Bacteria"/>
</dbReference>
<evidence type="ECO:0000256" key="1">
    <source>
        <dbReference type="ARBA" id="ARBA00004651"/>
    </source>
</evidence>
<organism evidence="8 9">
    <name type="scientific">Vibrio ezurae NBRC 102218</name>
    <dbReference type="NCBI Taxonomy" id="1219080"/>
    <lineage>
        <taxon>Bacteria</taxon>
        <taxon>Pseudomonadati</taxon>
        <taxon>Pseudomonadota</taxon>
        <taxon>Gammaproteobacteria</taxon>
        <taxon>Vibrionales</taxon>
        <taxon>Vibrionaceae</taxon>
        <taxon>Vibrio</taxon>
    </lineage>
</organism>
<feature type="transmembrane region" description="Helical" evidence="6">
    <location>
        <begin position="348"/>
        <end position="372"/>
    </location>
</feature>
<feature type="transmembrane region" description="Helical" evidence="6">
    <location>
        <begin position="415"/>
        <end position="439"/>
    </location>
</feature>
<dbReference type="PANTHER" id="PTHR30287:SF1">
    <property type="entry name" value="INNER MEMBRANE PROTEIN"/>
    <property type="match status" value="1"/>
</dbReference>
<feature type="transmembrane region" description="Helical" evidence="6">
    <location>
        <begin position="393"/>
        <end position="409"/>
    </location>
</feature>
<feature type="transmembrane region" description="Helical" evidence="6">
    <location>
        <begin position="746"/>
        <end position="771"/>
    </location>
</feature>
<reference evidence="8 9" key="1">
    <citation type="submission" date="2013-09" db="EMBL/GenBank/DDBJ databases">
        <title>Whole genome shotgun sequence of Vibrio ezurae NBRC 102218.</title>
        <authorList>
            <person name="Yoshida I."/>
            <person name="Hosoyama A."/>
            <person name="Numata M."/>
            <person name="Hashimoto M."/>
            <person name="Hosoyama Y."/>
            <person name="Tsuchikane K."/>
            <person name="Noguchi M."/>
            <person name="Hirakata S."/>
            <person name="Ichikawa N."/>
            <person name="Ohji S."/>
            <person name="Yamazoe A."/>
            <person name="Fujita N."/>
        </authorList>
    </citation>
    <scope>NUCLEOTIDE SEQUENCE [LARGE SCALE GENOMIC DNA]</scope>
    <source>
        <strain evidence="8 9">NBRC 102218</strain>
    </source>
</reference>
<comment type="subcellular location">
    <subcellularLocation>
        <location evidence="1">Cell membrane</location>
        <topology evidence="1">Multi-pass membrane protein</topology>
    </subcellularLocation>
</comment>
<protein>
    <submittedName>
        <fullName evidence="8">Putative ABC transporter permease protein</fullName>
    </submittedName>
</protein>
<dbReference type="OrthoDB" id="5292592at2"/>
<dbReference type="STRING" id="1219080.VEZ01S_23_00360"/>
<feature type="transmembrane region" description="Helical" evidence="6">
    <location>
        <begin position="305"/>
        <end position="328"/>
    </location>
</feature>
<evidence type="ECO:0000256" key="4">
    <source>
        <dbReference type="ARBA" id="ARBA00022989"/>
    </source>
</evidence>
<dbReference type="Pfam" id="PF02687">
    <property type="entry name" value="FtsX"/>
    <property type="match status" value="2"/>
</dbReference>
<evidence type="ECO:0000256" key="2">
    <source>
        <dbReference type="ARBA" id="ARBA00022475"/>
    </source>
</evidence>
<comment type="caution">
    <text evidence="8">The sequence shown here is derived from an EMBL/GenBank/DDBJ whole genome shotgun (WGS) entry which is preliminary data.</text>
</comment>
<dbReference type="PANTHER" id="PTHR30287">
    <property type="entry name" value="MEMBRANE COMPONENT OF PREDICTED ABC SUPERFAMILY METABOLITE UPTAKE TRANSPORTER"/>
    <property type="match status" value="1"/>
</dbReference>
<dbReference type="GO" id="GO:0005886">
    <property type="term" value="C:plasma membrane"/>
    <property type="evidence" value="ECO:0007669"/>
    <property type="project" value="UniProtKB-SubCell"/>
</dbReference>
<evidence type="ECO:0000256" key="6">
    <source>
        <dbReference type="SAM" id="Phobius"/>
    </source>
</evidence>
<dbReference type="Proteomes" id="UP000016562">
    <property type="component" value="Unassembled WGS sequence"/>
</dbReference>
<sequence length="815" mass="89343">MTQAHTETSSPTNPKLNRRLLAWSFKEIRHGQLWPISVALTLIIACVFALSALAERMEQVIVKQGADALTADLVFRSSEPIPDALKVDALPATIKTASMVRFATMAFSDQDMLLVTVKAVDDGYPLRGHLQLSDGHSHVAQGQLWLEKRAMVALNVTQGDTVSIGDADFVVSGEVEQQPGLSFNPFQQMPTAMIHSSDIEKTGALQIGSRVRYLQYFSGDNTELQALKEGIPLASGDRWRDQHSPSRSNDMFTRTTQYLSLTVAIVVIMAATTLVLTCQHYVAGRRQTVAMLKSIGASKKWIGRWLMIQVLLLFVIGAVCGVGIGYLLEVLLRVPLADLLPDPLPSYGVTPALLSIVTCFLIGVPALGIPMINLVNTSASSVLQPAVQARGKSWWLVAVPIVPMLIAYASNTLVWIVLASMVLLFAVLALIAVLISKSIGKLKLAPAMALAVSRLNRSSIASGLQFGALALSLMLLAIVWLVRTDLLGDWRSTLPENAPNAFAINIASYEIDDYLAQLDQHNIERSHAYPIIRGRLVTVNGEDAKQVSKEHQETDAVRRELNLTWAEQLPEYNEMLTGTWGSENGVSVESEVAQALDLKVGDELGFSISGQTVSAVVNSIRKVEWRQMKPNFYFIFSPKYADKMPGAFMVSYRIEADNDAAVQALSHQYPTVSLLDIRKMGDKIQSLLAQIVWSITVLAGLGVIAGLLLIFTLLRLSISQRQLEIRLYRTLGASRKRISSTLWCEYGLMALIAGVVASIGAEVSVSGLLYWGFDLPARIHPQLWFALPMLTFIILGLVVNSLINQLLQPVRNRSL</sequence>
<evidence type="ECO:0000256" key="3">
    <source>
        <dbReference type="ARBA" id="ARBA00022692"/>
    </source>
</evidence>
<feature type="transmembrane region" description="Helical" evidence="6">
    <location>
        <begin position="691"/>
        <end position="714"/>
    </location>
</feature>
<keyword evidence="4 6" id="KW-1133">Transmembrane helix</keyword>